<organism evidence="4 5">
    <name type="scientific">Enterovibrio norvegicus DSM 15893</name>
    <dbReference type="NCBI Taxonomy" id="1121869"/>
    <lineage>
        <taxon>Bacteria</taxon>
        <taxon>Pseudomonadati</taxon>
        <taxon>Pseudomonadota</taxon>
        <taxon>Gammaproteobacteria</taxon>
        <taxon>Vibrionales</taxon>
        <taxon>Vibrionaceae</taxon>
        <taxon>Enterovibrio</taxon>
    </lineage>
</organism>
<name>A0A1I5KC16_9GAMM</name>
<dbReference type="Pfam" id="PF13561">
    <property type="entry name" value="adh_short_C2"/>
    <property type="match status" value="1"/>
</dbReference>
<dbReference type="EMBL" id="FOWR01000003">
    <property type="protein sequence ID" value="SFO82569.1"/>
    <property type="molecule type" value="Genomic_DNA"/>
</dbReference>
<protein>
    <submittedName>
        <fullName evidence="4">NAD(P)-dependent dehydrogenase, short-chain alcohol dehydrogenase family</fullName>
    </submittedName>
</protein>
<proteinExistence type="inferred from homology"/>
<dbReference type="PANTHER" id="PTHR43639:SF1">
    <property type="entry name" value="SHORT-CHAIN DEHYDROGENASE_REDUCTASE FAMILY PROTEIN"/>
    <property type="match status" value="1"/>
</dbReference>
<dbReference type="InterPro" id="IPR057326">
    <property type="entry name" value="KR_dom"/>
</dbReference>
<dbReference type="SUPFAM" id="SSF51735">
    <property type="entry name" value="NAD(P)-binding Rossmann-fold domains"/>
    <property type="match status" value="1"/>
</dbReference>
<evidence type="ECO:0000256" key="2">
    <source>
        <dbReference type="ARBA" id="ARBA00023002"/>
    </source>
</evidence>
<dbReference type="GO" id="GO:0016491">
    <property type="term" value="F:oxidoreductase activity"/>
    <property type="evidence" value="ECO:0007669"/>
    <property type="project" value="UniProtKB-KW"/>
</dbReference>
<gene>
    <name evidence="4" type="ORF">SAMN03084138_00571</name>
</gene>
<dbReference type="InterPro" id="IPR036291">
    <property type="entry name" value="NAD(P)-bd_dom_sf"/>
</dbReference>
<dbReference type="OrthoDB" id="20590at2"/>
<dbReference type="AlphaFoldDB" id="A0A1I5KC16"/>
<dbReference type="PRINTS" id="PR00080">
    <property type="entry name" value="SDRFAMILY"/>
</dbReference>
<comment type="similarity">
    <text evidence="1">Belongs to the short-chain dehydrogenases/reductases (SDR) family.</text>
</comment>
<dbReference type="FunFam" id="3.40.50.720:FF:000173">
    <property type="entry name" value="3-oxoacyl-[acyl-carrier protein] reductase"/>
    <property type="match status" value="1"/>
</dbReference>
<evidence type="ECO:0000256" key="1">
    <source>
        <dbReference type="ARBA" id="ARBA00006484"/>
    </source>
</evidence>
<evidence type="ECO:0000313" key="4">
    <source>
        <dbReference type="EMBL" id="SFO82569.1"/>
    </source>
</evidence>
<dbReference type="RefSeq" id="WP_074925210.1">
    <property type="nucleotide sequence ID" value="NZ_FOWR01000003.1"/>
</dbReference>
<dbReference type="PRINTS" id="PR00081">
    <property type="entry name" value="GDHRDH"/>
</dbReference>
<reference evidence="4 5" key="1">
    <citation type="submission" date="2016-10" db="EMBL/GenBank/DDBJ databases">
        <authorList>
            <person name="de Groot N.N."/>
        </authorList>
    </citation>
    <scope>NUCLEOTIDE SEQUENCE [LARGE SCALE GENOMIC DNA]</scope>
    <source>
        <strain evidence="4 5">DSM 15893</strain>
    </source>
</reference>
<dbReference type="PANTHER" id="PTHR43639">
    <property type="entry name" value="OXIDOREDUCTASE, SHORT-CHAIN DEHYDROGENASE/REDUCTASE FAMILY (AFU_ORTHOLOGUE AFUA_5G02870)"/>
    <property type="match status" value="1"/>
</dbReference>
<accession>A0A1I5KC16</accession>
<dbReference type="Proteomes" id="UP000182692">
    <property type="component" value="Unassembled WGS sequence"/>
</dbReference>
<sequence>MRVKDSVKGIALVTGASRGIGAATAMRLGADGYKVCVNYVSNAAAAESVAHSIIGAGGEAFCVQADVSKEADVVVLFGAIDSMAYPLKVLVNNAGVLFTQSKLVDMTADRIEKVLAANVTGSLLCAREAVKRMSTEYNGLGGVIVNVSSGASRTGSPNEYIDYAASKGAVDAFTVGLSKEVAAEGIRVNGVRPGLIYTEIHADGGEPNRVDRLASRIPMQRGGTRDEVAAAICFLLSDEASFITGSIIDVTGGL</sequence>
<dbReference type="GeneID" id="35872867"/>
<evidence type="ECO:0000259" key="3">
    <source>
        <dbReference type="SMART" id="SM00822"/>
    </source>
</evidence>
<feature type="domain" description="Ketoreductase" evidence="3">
    <location>
        <begin position="9"/>
        <end position="189"/>
    </location>
</feature>
<dbReference type="Gene3D" id="3.40.50.720">
    <property type="entry name" value="NAD(P)-binding Rossmann-like Domain"/>
    <property type="match status" value="1"/>
</dbReference>
<dbReference type="STRING" id="1121869.SAMN03084138_00571"/>
<dbReference type="InterPro" id="IPR002347">
    <property type="entry name" value="SDR_fam"/>
</dbReference>
<dbReference type="SMART" id="SM00822">
    <property type="entry name" value="PKS_KR"/>
    <property type="match status" value="1"/>
</dbReference>
<evidence type="ECO:0000313" key="5">
    <source>
        <dbReference type="Proteomes" id="UP000182692"/>
    </source>
</evidence>
<keyword evidence="2" id="KW-0560">Oxidoreductase</keyword>